<evidence type="ECO:0000313" key="5">
    <source>
        <dbReference type="EMBL" id="GEN63718.1"/>
    </source>
</evidence>
<gene>
    <name evidence="5" type="primary">hsdS-1</name>
    <name evidence="5" type="ORF">AOE01nite_19420</name>
</gene>
<sequence>MKGFQLTEVGRIVTGKTPKTSRPEYFGGDIPFVTPSDMQESRVIESTGRSLTADGAATVKNLVIPRHAVMVSCIGSDMGKTYLSNGRCVTNQQINSIIVDREKFDPLFIYYNLSGRRSEIRNAAAGAAQPILNKTEFGKILVEAPSLEEQREIAATLGALDDKIELNRKTAATLEEMARALYRSWFVDFDPVRARAEGRAPAHMDAATAALFPDTFGKDGLPEGWSKAPLNTLCKITSGKRPSQKVLTENADNPIPVYGGNGISWFTNKKLFDDKFLVTGRVGTLGTVFRVQEACWVSDNALCLFPKNDAGFEYLFFALSQIDILSLNSGSTQPLLTQTSLAAQNCLLPNQRVILSFHEYVFPWFESQRHLVSQNRTLAILRDTLLPRLMSGELRVAAARELIEEVA</sequence>
<name>A0A511XLB2_9PROT</name>
<dbReference type="AlphaFoldDB" id="A0A511XLB2"/>
<evidence type="ECO:0000313" key="6">
    <source>
        <dbReference type="Proteomes" id="UP000321746"/>
    </source>
</evidence>
<feature type="domain" description="Type I restriction modification DNA specificity" evidence="4">
    <location>
        <begin position="3"/>
        <end position="175"/>
    </location>
</feature>
<comment type="similarity">
    <text evidence="1">Belongs to the type-I restriction system S methylase family.</text>
</comment>
<evidence type="ECO:0000256" key="3">
    <source>
        <dbReference type="ARBA" id="ARBA00023125"/>
    </source>
</evidence>
<keyword evidence="6" id="KW-1185">Reference proteome</keyword>
<feature type="domain" description="Type I restriction modification DNA specificity" evidence="4">
    <location>
        <begin position="222"/>
        <end position="357"/>
    </location>
</feature>
<dbReference type="PANTHER" id="PTHR30408:SF13">
    <property type="entry name" value="TYPE I RESTRICTION ENZYME HINDI SPECIFICITY SUBUNIT"/>
    <property type="match status" value="1"/>
</dbReference>
<keyword evidence="2" id="KW-0680">Restriction system</keyword>
<dbReference type="InterPro" id="IPR044946">
    <property type="entry name" value="Restrct_endonuc_typeI_TRD_sf"/>
</dbReference>
<dbReference type="CDD" id="cd17516">
    <property type="entry name" value="RMtype1_S_HinAWORF1578P-TRD2-CR2_like"/>
    <property type="match status" value="1"/>
</dbReference>
<dbReference type="RefSeq" id="WP_146888789.1">
    <property type="nucleotide sequence ID" value="NZ_BJYG01000025.1"/>
</dbReference>
<dbReference type="SUPFAM" id="SSF116734">
    <property type="entry name" value="DNA methylase specificity domain"/>
    <property type="match status" value="2"/>
</dbReference>
<organism evidence="5 6">
    <name type="scientific">Acetobacter oeni</name>
    <dbReference type="NCBI Taxonomy" id="304077"/>
    <lineage>
        <taxon>Bacteria</taxon>
        <taxon>Pseudomonadati</taxon>
        <taxon>Pseudomonadota</taxon>
        <taxon>Alphaproteobacteria</taxon>
        <taxon>Acetobacterales</taxon>
        <taxon>Acetobacteraceae</taxon>
        <taxon>Acetobacter</taxon>
    </lineage>
</organism>
<dbReference type="InterPro" id="IPR052021">
    <property type="entry name" value="Type-I_RS_S_subunit"/>
</dbReference>
<evidence type="ECO:0000256" key="2">
    <source>
        <dbReference type="ARBA" id="ARBA00022747"/>
    </source>
</evidence>
<protein>
    <submittedName>
        <fullName evidence="5">Type I restriction system specificity protein</fullName>
    </submittedName>
</protein>
<evidence type="ECO:0000259" key="4">
    <source>
        <dbReference type="Pfam" id="PF01420"/>
    </source>
</evidence>
<evidence type="ECO:0000256" key="1">
    <source>
        <dbReference type="ARBA" id="ARBA00010923"/>
    </source>
</evidence>
<accession>A0A511XLB2</accession>
<dbReference type="PANTHER" id="PTHR30408">
    <property type="entry name" value="TYPE-1 RESTRICTION ENZYME ECOKI SPECIFICITY PROTEIN"/>
    <property type="match status" value="1"/>
</dbReference>
<proteinExistence type="inferred from homology"/>
<dbReference type="OrthoDB" id="512700at2"/>
<dbReference type="EMBL" id="BJYG01000025">
    <property type="protein sequence ID" value="GEN63718.1"/>
    <property type="molecule type" value="Genomic_DNA"/>
</dbReference>
<dbReference type="Gene3D" id="3.90.220.20">
    <property type="entry name" value="DNA methylase specificity domains"/>
    <property type="match status" value="2"/>
</dbReference>
<dbReference type="InterPro" id="IPR000055">
    <property type="entry name" value="Restrct_endonuc_typeI_TRD"/>
</dbReference>
<dbReference type="GO" id="GO:0009307">
    <property type="term" value="P:DNA restriction-modification system"/>
    <property type="evidence" value="ECO:0007669"/>
    <property type="project" value="UniProtKB-KW"/>
</dbReference>
<keyword evidence="3" id="KW-0238">DNA-binding</keyword>
<dbReference type="Proteomes" id="UP000321746">
    <property type="component" value="Unassembled WGS sequence"/>
</dbReference>
<comment type="caution">
    <text evidence="5">The sequence shown here is derived from an EMBL/GenBank/DDBJ whole genome shotgun (WGS) entry which is preliminary data.</text>
</comment>
<dbReference type="Pfam" id="PF01420">
    <property type="entry name" value="Methylase_S"/>
    <property type="match status" value="2"/>
</dbReference>
<reference evidence="5 6" key="1">
    <citation type="submission" date="2019-07" db="EMBL/GenBank/DDBJ databases">
        <title>Whole genome shotgun sequence of Acetobacter oeni NBRC 105207.</title>
        <authorList>
            <person name="Hosoyama A."/>
            <person name="Uohara A."/>
            <person name="Ohji S."/>
            <person name="Ichikawa N."/>
        </authorList>
    </citation>
    <scope>NUCLEOTIDE SEQUENCE [LARGE SCALE GENOMIC DNA]</scope>
    <source>
        <strain evidence="5 6">NBRC 105207</strain>
    </source>
</reference>
<dbReference type="GO" id="GO:0003677">
    <property type="term" value="F:DNA binding"/>
    <property type="evidence" value="ECO:0007669"/>
    <property type="project" value="UniProtKB-KW"/>
</dbReference>